<dbReference type="EMBL" id="AGZI01000007">
    <property type="protein sequence ID" value="EKU84284.1"/>
    <property type="molecule type" value="Genomic_DNA"/>
</dbReference>
<dbReference type="AlphaFoldDB" id="K9DHP8"/>
<dbReference type="Proteomes" id="UP000009874">
    <property type="component" value="Unassembled WGS sequence"/>
</dbReference>
<evidence type="ECO:0000256" key="1">
    <source>
        <dbReference type="SAM" id="MobiDB-lite"/>
    </source>
</evidence>
<dbReference type="HOGENOM" id="CLU_136735_0_0_4"/>
<dbReference type="Gene3D" id="3.30.1380.10">
    <property type="match status" value="1"/>
</dbReference>
<evidence type="ECO:0008006" key="4">
    <source>
        <dbReference type="Google" id="ProtNLM"/>
    </source>
</evidence>
<dbReference type="SUPFAM" id="SSF55166">
    <property type="entry name" value="Hedgehog/DD-peptidase"/>
    <property type="match status" value="1"/>
</dbReference>
<evidence type="ECO:0000313" key="2">
    <source>
        <dbReference type="EMBL" id="EKU84284.1"/>
    </source>
</evidence>
<dbReference type="InterPro" id="IPR009045">
    <property type="entry name" value="Zn_M74/Hedgehog-like"/>
</dbReference>
<comment type="caution">
    <text evidence="2">The sequence shown here is derived from an EMBL/GenBank/DDBJ whole genome shotgun (WGS) entry which is preliminary data.</text>
</comment>
<name>K9DHP8_9BURK</name>
<protein>
    <recommendedName>
        <fullName evidence="4">Extensin-like C-terminal domain-containing protein</fullName>
    </recommendedName>
</protein>
<proteinExistence type="predicted"/>
<dbReference type="RefSeq" id="WP_005663502.1">
    <property type="nucleotide sequence ID" value="NZ_JH992922.1"/>
</dbReference>
<dbReference type="eggNOG" id="COG3770">
    <property type="taxonomic scope" value="Bacteria"/>
</dbReference>
<dbReference type="PATRIC" id="fig|883126.3.peg.444"/>
<sequence length="165" mass="19075">MADQKDDPLRPTQDSRGFFMLPRSPAESGYYTYGTMDNKPDRGGYQYPHPIMMQAILRVGLEWQAIDRRRFGIGNISRADAFDDDDHDSHLDGLQVDVRPLRKDGLEEPVTWRQAQLYDRDGTAKLIELFRTFAPVRLVLFNDTSIPFVRTARRHDDHFHVALIG</sequence>
<evidence type="ECO:0000313" key="3">
    <source>
        <dbReference type="Proteomes" id="UP000009874"/>
    </source>
</evidence>
<accession>K9DHP8</accession>
<keyword evidence="3" id="KW-1185">Reference proteome</keyword>
<reference evidence="2 3" key="1">
    <citation type="submission" date="2012-09" db="EMBL/GenBank/DDBJ databases">
        <title>The Genome Sequence of Massilia timonae CCUG 45783.</title>
        <authorList>
            <consortium name="The Broad Institute Genome Sequencing Platform"/>
            <person name="Earl A."/>
            <person name="Ward D."/>
            <person name="Feldgarden M."/>
            <person name="Gevers D."/>
            <person name="Huys G."/>
            <person name="Walker B."/>
            <person name="Young S.K."/>
            <person name="Zeng Q."/>
            <person name="Gargeya S."/>
            <person name="Fitzgerald M."/>
            <person name="Haas B."/>
            <person name="Abouelleil A."/>
            <person name="Alvarado L."/>
            <person name="Arachchi H.M."/>
            <person name="Berlin A.M."/>
            <person name="Chapman S.B."/>
            <person name="Goldberg J."/>
            <person name="Griggs A."/>
            <person name="Gujja S."/>
            <person name="Hansen M."/>
            <person name="Howarth C."/>
            <person name="Imamovic A."/>
            <person name="Larimer J."/>
            <person name="McCowen C."/>
            <person name="Montmayeur A."/>
            <person name="Murphy C."/>
            <person name="Neiman D."/>
            <person name="Pearson M."/>
            <person name="Priest M."/>
            <person name="Roberts A."/>
            <person name="Saif S."/>
            <person name="Shea T."/>
            <person name="Sisk P."/>
            <person name="Sykes S."/>
            <person name="Wortman J."/>
            <person name="Nusbaum C."/>
            <person name="Birren B."/>
        </authorList>
    </citation>
    <scope>NUCLEOTIDE SEQUENCE [LARGE SCALE GENOMIC DNA]</scope>
    <source>
        <strain evidence="2 3">CCUG 45783</strain>
    </source>
</reference>
<dbReference type="OrthoDB" id="8756136at2"/>
<gene>
    <name evidence="2" type="ORF">HMPREF9710_00443</name>
</gene>
<feature type="region of interest" description="Disordered" evidence="1">
    <location>
        <begin position="1"/>
        <end position="21"/>
    </location>
</feature>
<organism evidence="2 3">
    <name type="scientific">Massilia timonae CCUG 45783</name>
    <dbReference type="NCBI Taxonomy" id="883126"/>
    <lineage>
        <taxon>Bacteria</taxon>
        <taxon>Pseudomonadati</taxon>
        <taxon>Pseudomonadota</taxon>
        <taxon>Betaproteobacteria</taxon>
        <taxon>Burkholderiales</taxon>
        <taxon>Oxalobacteraceae</taxon>
        <taxon>Telluria group</taxon>
        <taxon>Massilia</taxon>
    </lineage>
</organism>